<keyword evidence="2" id="KW-0732">Signal</keyword>
<dbReference type="PANTHER" id="PTHR37423">
    <property type="entry name" value="SOLUBLE LYTIC MUREIN TRANSGLYCOSYLASE-RELATED"/>
    <property type="match status" value="1"/>
</dbReference>
<dbReference type="SUPFAM" id="SSF53955">
    <property type="entry name" value="Lysozyme-like"/>
    <property type="match status" value="1"/>
</dbReference>
<protein>
    <recommendedName>
        <fullName evidence="3">LysM domain-containing protein</fullName>
    </recommendedName>
</protein>
<evidence type="ECO:0000256" key="2">
    <source>
        <dbReference type="SAM" id="SignalP"/>
    </source>
</evidence>
<organism evidence="4 5">
    <name type="scientific">Labilibaculum antarcticum</name>
    <dbReference type="NCBI Taxonomy" id="1717717"/>
    <lineage>
        <taxon>Bacteria</taxon>
        <taxon>Pseudomonadati</taxon>
        <taxon>Bacteroidota</taxon>
        <taxon>Bacteroidia</taxon>
        <taxon>Marinilabiliales</taxon>
        <taxon>Marinifilaceae</taxon>
        <taxon>Labilibaculum</taxon>
    </lineage>
</organism>
<dbReference type="InterPro" id="IPR023346">
    <property type="entry name" value="Lysozyme-like_dom_sf"/>
</dbReference>
<reference evidence="5" key="2">
    <citation type="journal article" date="2020" name="Antonie Van Leeuwenhoek">
        <title>Labilibaculum antarcticum sp. nov., a novel facultative anaerobic, psychrotorelant bacterium isolated from marine sediment of Antarctica.</title>
        <authorList>
            <person name="Watanabe M."/>
            <person name="Kojima H."/>
            <person name="Fukui M."/>
        </authorList>
    </citation>
    <scope>NUCLEOTIDE SEQUENCE [LARGE SCALE GENOMIC DNA]</scope>
    <source>
        <strain evidence="5">SPP2</strain>
    </source>
</reference>
<dbReference type="InterPro" id="IPR008258">
    <property type="entry name" value="Transglycosylase_SLT_dom_1"/>
</dbReference>
<dbReference type="AlphaFoldDB" id="A0A1Y1CJA5"/>
<feature type="domain" description="LysM" evidence="3">
    <location>
        <begin position="433"/>
        <end position="478"/>
    </location>
</feature>
<sequence>MRKYLLLVLIFLAFANQADAQSPFSILSKEKPENIEEINQRLIHFTSEILKEDLPENEVLDANYIPVFTDEVYQKRMDELNSQSPIQLDFKPIVRRYIDAYAIKHREKTAKIIERSELYFPLFEEYLDKYQLPLELKYLSVIESALDPKARSRSGATGLWQFMFNASKMFDLRITSYIDERMDPEKSTEAACKYLQYLYRIFGDWQLALAAYNGGPGIVREAIQRSGGKTDFWAISPYLPEQTRNYVPAFIAVNYLMNFSSEHNIVPSKNEYPYFRISPVNVNKPISFQHVADVLELPLEAVRELNPIYKRDLIPLCELPAKLILPIGMVGKFIDLEEQIYGMKDEPKKYLDLQKDLSTKKGKYCIIHKVEAGEYFHKIAMKYGCTISNIKEWNEMDSPNLCIGQKLKVWVYPSDTLAQKPQRDPLLKKSKFLLYEVQTGDSLNSIADRFQLESITDLVELNSINRSKVIEPGMVLKIVRYE</sequence>
<dbReference type="GO" id="GO:0000270">
    <property type="term" value="P:peptidoglycan metabolic process"/>
    <property type="evidence" value="ECO:0007669"/>
    <property type="project" value="InterPro"/>
</dbReference>
<dbReference type="InterPro" id="IPR000189">
    <property type="entry name" value="Transglyc_AS"/>
</dbReference>
<dbReference type="Gene3D" id="3.10.350.10">
    <property type="entry name" value="LysM domain"/>
    <property type="match status" value="2"/>
</dbReference>
<dbReference type="Pfam" id="PF01464">
    <property type="entry name" value="SLT"/>
    <property type="match status" value="1"/>
</dbReference>
<evidence type="ECO:0000313" key="4">
    <source>
        <dbReference type="EMBL" id="BAX80380.1"/>
    </source>
</evidence>
<dbReference type="PANTHER" id="PTHR37423:SF2">
    <property type="entry name" value="MEMBRANE-BOUND LYTIC MUREIN TRANSGLYCOSYLASE C"/>
    <property type="match status" value="1"/>
</dbReference>
<reference evidence="4 5" key="1">
    <citation type="journal article" date="2018" name="Mar. Genomics">
        <title>Complete genome sequence of Marinifilaceae bacterium strain SPP2, isolated from the Antarctic marine sediment.</title>
        <authorList>
            <person name="Watanabe M."/>
            <person name="Kojima H."/>
            <person name="Fukui M."/>
        </authorList>
    </citation>
    <scope>NUCLEOTIDE SEQUENCE [LARGE SCALE GENOMIC DNA]</scope>
    <source>
        <strain evidence="4 5">SPP2</strain>
    </source>
</reference>
<dbReference type="PROSITE" id="PS51782">
    <property type="entry name" value="LYSM"/>
    <property type="match status" value="2"/>
</dbReference>
<feature type="chain" id="PRO_5012982573" description="LysM domain-containing protein" evidence="2">
    <location>
        <begin position="21"/>
        <end position="482"/>
    </location>
</feature>
<proteinExistence type="inferred from homology"/>
<dbReference type="GO" id="GO:0016020">
    <property type="term" value="C:membrane"/>
    <property type="evidence" value="ECO:0007669"/>
    <property type="project" value="InterPro"/>
</dbReference>
<dbReference type="PROSITE" id="PS00922">
    <property type="entry name" value="TRANSGLYCOSYLASE"/>
    <property type="match status" value="1"/>
</dbReference>
<comment type="similarity">
    <text evidence="1">Belongs to the transglycosylase Slt family.</text>
</comment>
<dbReference type="InterPro" id="IPR018392">
    <property type="entry name" value="LysM"/>
</dbReference>
<dbReference type="Proteomes" id="UP000218267">
    <property type="component" value="Chromosome"/>
</dbReference>
<keyword evidence="5" id="KW-1185">Reference proteome</keyword>
<dbReference type="CDD" id="cd16894">
    <property type="entry name" value="MltD-like"/>
    <property type="match status" value="1"/>
</dbReference>
<feature type="signal peptide" evidence="2">
    <location>
        <begin position="1"/>
        <end position="20"/>
    </location>
</feature>
<dbReference type="SMART" id="SM00257">
    <property type="entry name" value="LysM"/>
    <property type="match status" value="2"/>
</dbReference>
<dbReference type="EMBL" id="AP018042">
    <property type="protein sequence ID" value="BAX80380.1"/>
    <property type="molecule type" value="Genomic_DNA"/>
</dbReference>
<evidence type="ECO:0000313" key="5">
    <source>
        <dbReference type="Proteomes" id="UP000218267"/>
    </source>
</evidence>
<evidence type="ECO:0000259" key="3">
    <source>
        <dbReference type="PROSITE" id="PS51782"/>
    </source>
</evidence>
<dbReference type="KEGG" id="mbas:ALGA_2025"/>
<dbReference type="InterPro" id="IPR036779">
    <property type="entry name" value="LysM_dom_sf"/>
</dbReference>
<dbReference type="Gene3D" id="1.10.530.10">
    <property type="match status" value="1"/>
</dbReference>
<dbReference type="CDD" id="cd00118">
    <property type="entry name" value="LysM"/>
    <property type="match status" value="2"/>
</dbReference>
<feature type="domain" description="LysM" evidence="3">
    <location>
        <begin position="366"/>
        <end position="409"/>
    </location>
</feature>
<name>A0A1Y1CJA5_9BACT</name>
<dbReference type="SUPFAM" id="SSF54106">
    <property type="entry name" value="LysM domain"/>
    <property type="match status" value="2"/>
</dbReference>
<evidence type="ECO:0000256" key="1">
    <source>
        <dbReference type="ARBA" id="ARBA00007734"/>
    </source>
</evidence>
<dbReference type="Pfam" id="PF01476">
    <property type="entry name" value="LysM"/>
    <property type="match status" value="2"/>
</dbReference>
<dbReference type="RefSeq" id="WP_096429238.1">
    <property type="nucleotide sequence ID" value="NZ_AP018042.1"/>
</dbReference>
<dbReference type="GO" id="GO:0008933">
    <property type="term" value="F:peptidoglycan lytic transglycosylase activity"/>
    <property type="evidence" value="ECO:0007669"/>
    <property type="project" value="InterPro"/>
</dbReference>
<accession>A0A1Y1CJA5</accession>
<dbReference type="OrthoDB" id="9815002at2"/>
<gene>
    <name evidence="4" type="ORF">ALGA_2025</name>
</gene>